<comment type="caution">
    <text evidence="1">The sequence shown here is derived from an EMBL/GenBank/DDBJ whole genome shotgun (WGS) entry which is preliminary data.</text>
</comment>
<dbReference type="AlphaFoldDB" id="A0A392VK08"/>
<evidence type="ECO:0000313" key="1">
    <source>
        <dbReference type="EMBL" id="MCI88696.1"/>
    </source>
</evidence>
<reference evidence="1 2" key="1">
    <citation type="journal article" date="2018" name="Front. Plant Sci.">
        <title>Red Clover (Trifolium pratense) and Zigzag Clover (T. medium) - A Picture of Genomic Similarities and Differences.</title>
        <authorList>
            <person name="Dluhosova J."/>
            <person name="Istvanek J."/>
            <person name="Nedelnik J."/>
            <person name="Repkova J."/>
        </authorList>
    </citation>
    <scope>NUCLEOTIDE SEQUENCE [LARGE SCALE GENOMIC DNA]</scope>
    <source>
        <strain evidence="2">cv. 10/8</strain>
        <tissue evidence="1">Leaf</tissue>
    </source>
</reference>
<proteinExistence type="predicted"/>
<organism evidence="1 2">
    <name type="scientific">Trifolium medium</name>
    <dbReference type="NCBI Taxonomy" id="97028"/>
    <lineage>
        <taxon>Eukaryota</taxon>
        <taxon>Viridiplantae</taxon>
        <taxon>Streptophyta</taxon>
        <taxon>Embryophyta</taxon>
        <taxon>Tracheophyta</taxon>
        <taxon>Spermatophyta</taxon>
        <taxon>Magnoliopsida</taxon>
        <taxon>eudicotyledons</taxon>
        <taxon>Gunneridae</taxon>
        <taxon>Pentapetalae</taxon>
        <taxon>rosids</taxon>
        <taxon>fabids</taxon>
        <taxon>Fabales</taxon>
        <taxon>Fabaceae</taxon>
        <taxon>Papilionoideae</taxon>
        <taxon>50 kb inversion clade</taxon>
        <taxon>NPAAA clade</taxon>
        <taxon>Hologalegina</taxon>
        <taxon>IRL clade</taxon>
        <taxon>Trifolieae</taxon>
        <taxon>Trifolium</taxon>
    </lineage>
</organism>
<accession>A0A392VK08</accession>
<sequence length="50" mass="5798">ENIRNPKVPRFSDRKRQKATGIRYFLASARESDGTPLARWHARWASKPCA</sequence>
<name>A0A392VK08_9FABA</name>
<protein>
    <submittedName>
        <fullName evidence="1">Uncharacterized protein</fullName>
    </submittedName>
</protein>
<feature type="non-terminal residue" evidence="1">
    <location>
        <position position="1"/>
    </location>
</feature>
<keyword evidence="2" id="KW-1185">Reference proteome</keyword>
<evidence type="ECO:0000313" key="2">
    <source>
        <dbReference type="Proteomes" id="UP000265520"/>
    </source>
</evidence>
<dbReference type="EMBL" id="LXQA011200012">
    <property type="protein sequence ID" value="MCI88696.1"/>
    <property type="molecule type" value="Genomic_DNA"/>
</dbReference>
<dbReference type="Proteomes" id="UP000265520">
    <property type="component" value="Unassembled WGS sequence"/>
</dbReference>